<proteinExistence type="predicted"/>
<evidence type="ECO:0000313" key="1">
    <source>
        <dbReference type="EMBL" id="XCN71750.1"/>
    </source>
</evidence>
<keyword evidence="1" id="KW-0808">Transferase</keyword>
<dbReference type="KEGG" id="eaj:Q3M24_15730"/>
<dbReference type="GO" id="GO:0016301">
    <property type="term" value="F:kinase activity"/>
    <property type="evidence" value="ECO:0007669"/>
    <property type="project" value="UniProtKB-KW"/>
</dbReference>
<name>A0AAU8LRS7_9BACT</name>
<accession>A0AAU8LRS7</accession>
<gene>
    <name evidence="1" type="ORF">Q3M24_15730</name>
</gene>
<reference evidence="1" key="2">
    <citation type="submission" date="2024-06" db="EMBL/GenBank/DDBJ databases">
        <authorList>
            <person name="Plum-Jensen L.E."/>
            <person name="Schramm A."/>
            <person name="Marshall I.P.G."/>
        </authorList>
    </citation>
    <scope>NUCLEOTIDE SEQUENCE</scope>
    <source>
        <strain evidence="1">Rat1</strain>
    </source>
</reference>
<dbReference type="Gene3D" id="3.40.960.10">
    <property type="entry name" value="VSR Endonuclease"/>
    <property type="match status" value="1"/>
</dbReference>
<organism evidence="1">
    <name type="scientific">Candidatus Electrothrix aestuarii</name>
    <dbReference type="NCBI Taxonomy" id="3062594"/>
    <lineage>
        <taxon>Bacteria</taxon>
        <taxon>Pseudomonadati</taxon>
        <taxon>Thermodesulfobacteriota</taxon>
        <taxon>Desulfobulbia</taxon>
        <taxon>Desulfobulbales</taxon>
        <taxon>Desulfobulbaceae</taxon>
        <taxon>Candidatus Electrothrix</taxon>
    </lineage>
</organism>
<dbReference type="EMBL" id="CP159373">
    <property type="protein sequence ID" value="XCN71750.1"/>
    <property type="molecule type" value="Genomic_DNA"/>
</dbReference>
<protein>
    <submittedName>
        <fullName evidence="1">Glycerol kinase</fullName>
    </submittedName>
</protein>
<sequence length="303" mass="35116">MKKISTSQLAKSQGMAPKDLFALLSEQGLIERDENAWILTRKGEERGGEYKESQKYGRYIVWPETFELNESALEPPPKSDSSTGKMLTSTAIGKHFDLSATKVNFILSEIGWIKKGLKGWLVTEHGQRQGGQQAEDQRSGVPYAKWPESLLNSKSLMETVDHVKGTYSEQENEQDQSDEVEKKATDFREKFEAKHRATDGHFVRSKAEMLIDNWLYMAELVHAYERKLPVEENVYSDFYIPTGKVYIEYWGYENDEKYLNRKKVKQEIYQKYGFNLIELEDKDVQNLDDILPRLLLKFGVQAY</sequence>
<dbReference type="AlphaFoldDB" id="A0AAU8LRS7"/>
<reference evidence="1" key="1">
    <citation type="journal article" date="2024" name="Syst. Appl. Microbiol.">
        <title>First single-strain enrichments of Electrothrix cable bacteria, description of E. aestuarii sp. nov. and E. rattekaaiensis sp. nov., and proposal of a cable bacteria taxonomy following the rules of the SeqCode.</title>
        <authorList>
            <person name="Plum-Jensen L.E."/>
            <person name="Schramm A."/>
            <person name="Marshall I.P.G."/>
        </authorList>
    </citation>
    <scope>NUCLEOTIDE SEQUENCE</scope>
    <source>
        <strain evidence="1">Rat1</strain>
    </source>
</reference>
<keyword evidence="1" id="KW-0418">Kinase</keyword>